<reference evidence="1" key="1">
    <citation type="journal article" date="2022" name="Int. J. Mol. Sci.">
        <title>Draft Genome of Tanacetum Coccineum: Genomic Comparison of Closely Related Tanacetum-Family Plants.</title>
        <authorList>
            <person name="Yamashiro T."/>
            <person name="Shiraishi A."/>
            <person name="Nakayama K."/>
            <person name="Satake H."/>
        </authorList>
    </citation>
    <scope>NUCLEOTIDE SEQUENCE</scope>
</reference>
<reference evidence="1" key="2">
    <citation type="submission" date="2022-01" db="EMBL/GenBank/DDBJ databases">
        <authorList>
            <person name="Yamashiro T."/>
            <person name="Shiraishi A."/>
            <person name="Satake H."/>
            <person name="Nakayama K."/>
        </authorList>
    </citation>
    <scope>NUCLEOTIDE SEQUENCE</scope>
</reference>
<comment type="caution">
    <text evidence="1">The sequence shown here is derived from an EMBL/GenBank/DDBJ whole genome shotgun (WGS) entry which is preliminary data.</text>
</comment>
<organism evidence="1 2">
    <name type="scientific">Tanacetum coccineum</name>
    <dbReference type="NCBI Taxonomy" id="301880"/>
    <lineage>
        <taxon>Eukaryota</taxon>
        <taxon>Viridiplantae</taxon>
        <taxon>Streptophyta</taxon>
        <taxon>Embryophyta</taxon>
        <taxon>Tracheophyta</taxon>
        <taxon>Spermatophyta</taxon>
        <taxon>Magnoliopsida</taxon>
        <taxon>eudicotyledons</taxon>
        <taxon>Gunneridae</taxon>
        <taxon>Pentapetalae</taxon>
        <taxon>asterids</taxon>
        <taxon>campanulids</taxon>
        <taxon>Asterales</taxon>
        <taxon>Asteraceae</taxon>
        <taxon>Asteroideae</taxon>
        <taxon>Anthemideae</taxon>
        <taxon>Anthemidinae</taxon>
        <taxon>Tanacetum</taxon>
    </lineage>
</organism>
<dbReference type="EMBL" id="BQNB010019482">
    <property type="protein sequence ID" value="GJT85770.1"/>
    <property type="molecule type" value="Genomic_DNA"/>
</dbReference>
<keyword evidence="2" id="KW-1185">Reference proteome</keyword>
<sequence length="261" mass="29493">MRNFPPPESLYEVAEVKKVMVEKALLLDKKKTQSPLLIRKAVEGKVVLLAVVLFLQNLSKHTGYVYRDNIQEYVSQAAAANFNQGNTGYRAPISNQIRPPVGFSSCSITRIMCKIKEQSESLNKPRELFQSSSSLPIPRFIKVKIFRPHVGQPHVISYRLSKLQLSDSRCMTGRFPSLRYVAVMRKTCKLKSKHAKFYWTMTDMLSNFITSNTASLLGNTLPSHTVTNQKRIFKGSDSFLPIEDDPNFTGVDPTDFDPDGT</sequence>
<evidence type="ECO:0000313" key="1">
    <source>
        <dbReference type="EMBL" id="GJT85770.1"/>
    </source>
</evidence>
<gene>
    <name evidence="1" type="ORF">Tco_1067487</name>
</gene>
<dbReference type="Proteomes" id="UP001151760">
    <property type="component" value="Unassembled WGS sequence"/>
</dbReference>
<proteinExistence type="predicted"/>
<name>A0ABQ5HET8_9ASTR</name>
<accession>A0ABQ5HET8</accession>
<evidence type="ECO:0000313" key="2">
    <source>
        <dbReference type="Proteomes" id="UP001151760"/>
    </source>
</evidence>
<protein>
    <submittedName>
        <fullName evidence="1">Uncharacterized protein</fullName>
    </submittedName>
</protein>